<reference evidence="2 3" key="1">
    <citation type="journal article" date="2024" name="BMC Genomics">
        <title>De novo assembly and annotation of Popillia japonica's genome with initial clues to its potential as an invasive pest.</title>
        <authorList>
            <person name="Cucini C."/>
            <person name="Boschi S."/>
            <person name="Funari R."/>
            <person name="Cardaioli E."/>
            <person name="Iannotti N."/>
            <person name="Marturano G."/>
            <person name="Paoli F."/>
            <person name="Bruttini M."/>
            <person name="Carapelli A."/>
            <person name="Frati F."/>
            <person name="Nardi F."/>
        </authorList>
    </citation>
    <scope>NUCLEOTIDE SEQUENCE [LARGE SCALE GENOMIC DNA]</scope>
    <source>
        <strain evidence="2">DMR45628</strain>
    </source>
</reference>
<keyword evidence="3" id="KW-1185">Reference proteome</keyword>
<name>A0AAW1JW48_POPJA</name>
<protein>
    <submittedName>
        <fullName evidence="2">Uncharacterized protein</fullName>
    </submittedName>
</protein>
<proteinExistence type="predicted"/>
<evidence type="ECO:0000313" key="3">
    <source>
        <dbReference type="Proteomes" id="UP001458880"/>
    </source>
</evidence>
<gene>
    <name evidence="2" type="ORF">QE152_g26662</name>
</gene>
<evidence type="ECO:0000256" key="1">
    <source>
        <dbReference type="SAM" id="MobiDB-lite"/>
    </source>
</evidence>
<feature type="compositionally biased region" description="Acidic residues" evidence="1">
    <location>
        <begin position="80"/>
        <end position="106"/>
    </location>
</feature>
<feature type="region of interest" description="Disordered" evidence="1">
    <location>
        <begin position="62"/>
        <end position="116"/>
    </location>
</feature>
<evidence type="ECO:0000313" key="2">
    <source>
        <dbReference type="EMBL" id="KAK9709345.1"/>
    </source>
</evidence>
<sequence>MIQDVLGTDNGVERRYPPTIKKGFRITMARLDESTSDDSPAQVKVLRKKMSMKMNKQLLLANNPPKKKSKTSELLKAVDYEDNDNDTDADEAEGSNEGVEAEDFEDSLSLNPQNLI</sequence>
<dbReference type="AlphaFoldDB" id="A0AAW1JW48"/>
<dbReference type="Proteomes" id="UP001458880">
    <property type="component" value="Unassembled WGS sequence"/>
</dbReference>
<dbReference type="EMBL" id="JASPKY010000311">
    <property type="protein sequence ID" value="KAK9709345.1"/>
    <property type="molecule type" value="Genomic_DNA"/>
</dbReference>
<comment type="caution">
    <text evidence="2">The sequence shown here is derived from an EMBL/GenBank/DDBJ whole genome shotgun (WGS) entry which is preliminary data.</text>
</comment>
<feature type="compositionally biased region" description="Basic and acidic residues" evidence="1">
    <location>
        <begin position="70"/>
        <end position="79"/>
    </location>
</feature>
<organism evidence="2 3">
    <name type="scientific">Popillia japonica</name>
    <name type="common">Japanese beetle</name>
    <dbReference type="NCBI Taxonomy" id="7064"/>
    <lineage>
        <taxon>Eukaryota</taxon>
        <taxon>Metazoa</taxon>
        <taxon>Ecdysozoa</taxon>
        <taxon>Arthropoda</taxon>
        <taxon>Hexapoda</taxon>
        <taxon>Insecta</taxon>
        <taxon>Pterygota</taxon>
        <taxon>Neoptera</taxon>
        <taxon>Endopterygota</taxon>
        <taxon>Coleoptera</taxon>
        <taxon>Polyphaga</taxon>
        <taxon>Scarabaeiformia</taxon>
        <taxon>Scarabaeidae</taxon>
        <taxon>Rutelinae</taxon>
        <taxon>Popillia</taxon>
    </lineage>
</organism>
<accession>A0AAW1JW48</accession>